<name>A0A051TWH8_9MYCO</name>
<dbReference type="AlphaFoldDB" id="A0A051TWH8"/>
<sequence>MTNPWKSVRCLFESPILDDRKWARLPDIPADAFILDLEDAVPLDGKERARGLVVEAVQDPSYFAGRLTVPRPNPLSTRWGRDDVLAVTAAGAQTLMIAKVDSARDIDDVREVCLEAGRDPTFVASIESALGVLNAREILAHPSVVAATFGPGDLHVDVGMSLYEPDGSENPGLLYPKVATILAGVAANVPVLGIAFAPNLKDLVDVGARIAAEKRLGFSGCCAFYPPHVSLINAAFTPSEADVAHAHEVIQLYEAAVADGKPAVQLSSGEALLMHQYKEAQTTLARAR</sequence>
<evidence type="ECO:0000256" key="5">
    <source>
        <dbReference type="PIRSR" id="PIRSR015582-2"/>
    </source>
</evidence>
<dbReference type="Pfam" id="PF03328">
    <property type="entry name" value="HpcH_HpaI"/>
    <property type="match status" value="1"/>
</dbReference>
<feature type="binding site" evidence="4">
    <location>
        <position position="71"/>
    </location>
    <ligand>
        <name>substrate</name>
    </ligand>
</feature>
<evidence type="ECO:0000259" key="6">
    <source>
        <dbReference type="Pfam" id="PF03328"/>
    </source>
</evidence>
<accession>A0A051TWH8</accession>
<dbReference type="SUPFAM" id="SSF51621">
    <property type="entry name" value="Phosphoenolpyruvate/pyruvate domain"/>
    <property type="match status" value="1"/>
</dbReference>
<dbReference type="Gene3D" id="3.20.20.60">
    <property type="entry name" value="Phosphoenolpyruvate-binding domains"/>
    <property type="match status" value="1"/>
</dbReference>
<feature type="domain" description="HpcH/HpaI aldolase/citrate lyase" evidence="6">
    <location>
        <begin position="27"/>
        <end position="220"/>
    </location>
</feature>
<evidence type="ECO:0000256" key="2">
    <source>
        <dbReference type="ARBA" id="ARBA00022723"/>
    </source>
</evidence>
<dbReference type="RefSeq" id="WP_158672657.1">
    <property type="nucleotide sequence ID" value="NZ_KK328284.1"/>
</dbReference>
<reference evidence="7 8" key="1">
    <citation type="submission" date="2014-04" db="EMBL/GenBank/DDBJ databases">
        <title>The Genome Sequence of Mycobacterium tuberculosis TKK-01-0051.</title>
        <authorList>
            <consortium name="The Broad Institute Genomics Platform"/>
            <consortium name="The Broad Institute Genome Sequencing Center for Infectious Disease"/>
            <person name="Earl A.M."/>
            <person name="Cohen K."/>
            <person name="Pym A."/>
            <person name="Bishai W."/>
            <person name="Maharaj K."/>
            <person name="Desjardins C."/>
            <person name="Abeel T."/>
            <person name="Young S."/>
            <person name="Zeng Q."/>
            <person name="Gargeya S."/>
            <person name="Abouelleil A."/>
            <person name="Alvarado L."/>
            <person name="Chapman S.B."/>
            <person name="Gainer-Dewar J."/>
            <person name="Goldberg J."/>
            <person name="Griggs A."/>
            <person name="Gujja S."/>
            <person name="Hansen M."/>
            <person name="Howarth C."/>
            <person name="Imamovic A."/>
            <person name="Larimer J."/>
            <person name="Murphy C."/>
            <person name="Naylor J."/>
            <person name="Pearson M."/>
            <person name="Poon T.W."/>
            <person name="Priest M."/>
            <person name="Roberts A."/>
            <person name="Saif S."/>
            <person name="Shea T."/>
            <person name="Sykes S."/>
            <person name="Wortman J."/>
            <person name="Nusbaum C."/>
            <person name="Birren B."/>
        </authorList>
    </citation>
    <scope>NUCLEOTIDE SEQUENCE [LARGE SCALE GENOMIC DNA]</scope>
    <source>
        <strain evidence="7 8">TKK-01-0051</strain>
    </source>
</reference>
<keyword evidence="8" id="KW-1185">Reference proteome</keyword>
<comment type="caution">
    <text evidence="7">The sequence shown here is derived from an EMBL/GenBank/DDBJ whole genome shotgun (WGS) entry which is preliminary data.</text>
</comment>
<dbReference type="PANTHER" id="PTHR32308">
    <property type="entry name" value="LYASE BETA SUBUNIT, PUTATIVE (AFU_ORTHOLOGUE AFUA_4G13030)-RELATED"/>
    <property type="match status" value="1"/>
</dbReference>
<keyword evidence="3 5" id="KW-0460">Magnesium</keyword>
<evidence type="ECO:0000313" key="8">
    <source>
        <dbReference type="Proteomes" id="UP000025947"/>
    </source>
</evidence>
<dbReference type="HOGENOM" id="CLU_044864_0_2_11"/>
<dbReference type="InterPro" id="IPR015813">
    <property type="entry name" value="Pyrv/PenolPyrv_kinase-like_dom"/>
</dbReference>
<dbReference type="InterPro" id="IPR040442">
    <property type="entry name" value="Pyrv_kinase-like_dom_sf"/>
</dbReference>
<keyword evidence="2 5" id="KW-0479">Metal-binding</keyword>
<evidence type="ECO:0000256" key="1">
    <source>
        <dbReference type="ARBA" id="ARBA00001946"/>
    </source>
</evidence>
<evidence type="ECO:0000313" key="7">
    <source>
        <dbReference type="EMBL" id="KBZ60988.1"/>
    </source>
</evidence>
<dbReference type="InterPro" id="IPR011206">
    <property type="entry name" value="Citrate_lyase_beta/mcl1/mcl2"/>
</dbReference>
<dbReference type="PIRSF" id="PIRSF015582">
    <property type="entry name" value="Cit_lyase_B"/>
    <property type="match status" value="1"/>
</dbReference>
<gene>
    <name evidence="7" type="ORF">K875_03939</name>
</gene>
<dbReference type="Proteomes" id="UP000025947">
    <property type="component" value="Unassembled WGS sequence"/>
</dbReference>
<evidence type="ECO:0000256" key="4">
    <source>
        <dbReference type="PIRSR" id="PIRSR015582-1"/>
    </source>
</evidence>
<feature type="binding site" evidence="4">
    <location>
        <position position="127"/>
    </location>
    <ligand>
        <name>substrate</name>
    </ligand>
</feature>
<dbReference type="PATRIC" id="fig|1324261.3.peg.3977"/>
<dbReference type="EMBL" id="JLXW01000010">
    <property type="protein sequence ID" value="KBZ60988.1"/>
    <property type="molecule type" value="Genomic_DNA"/>
</dbReference>
<evidence type="ECO:0000256" key="3">
    <source>
        <dbReference type="ARBA" id="ARBA00022842"/>
    </source>
</evidence>
<comment type="cofactor">
    <cofactor evidence="1">
        <name>Mg(2+)</name>
        <dbReference type="ChEBI" id="CHEBI:18420"/>
    </cofactor>
</comment>
<feature type="binding site" evidence="5">
    <location>
        <position position="127"/>
    </location>
    <ligand>
        <name>Mg(2+)</name>
        <dbReference type="ChEBI" id="CHEBI:18420"/>
    </ligand>
</feature>
<dbReference type="InterPro" id="IPR005000">
    <property type="entry name" value="Aldolase/citrate-lyase_domain"/>
</dbReference>
<dbReference type="GO" id="GO:0000287">
    <property type="term" value="F:magnesium ion binding"/>
    <property type="evidence" value="ECO:0007669"/>
    <property type="project" value="TreeGrafter"/>
</dbReference>
<dbReference type="GO" id="GO:0006107">
    <property type="term" value="P:oxaloacetate metabolic process"/>
    <property type="evidence" value="ECO:0007669"/>
    <property type="project" value="TreeGrafter"/>
</dbReference>
<proteinExistence type="predicted"/>
<dbReference type="PANTHER" id="PTHR32308:SF10">
    <property type="entry name" value="CITRATE LYASE SUBUNIT BETA"/>
    <property type="match status" value="1"/>
</dbReference>
<feature type="binding site" evidence="5">
    <location>
        <position position="153"/>
    </location>
    <ligand>
        <name>Mg(2+)</name>
        <dbReference type="ChEBI" id="CHEBI:18420"/>
    </ligand>
</feature>
<protein>
    <recommendedName>
        <fullName evidence="6">HpcH/HpaI aldolase/citrate lyase domain-containing protein</fullName>
    </recommendedName>
</protein>
<dbReference type="GO" id="GO:0003824">
    <property type="term" value="F:catalytic activity"/>
    <property type="evidence" value="ECO:0007669"/>
    <property type="project" value="InterPro"/>
</dbReference>
<organism evidence="7 8">
    <name type="scientific">Mycobacterium [tuberculosis] TKK-01-0051</name>
    <dbReference type="NCBI Taxonomy" id="1324261"/>
    <lineage>
        <taxon>Bacteria</taxon>
        <taxon>Bacillati</taxon>
        <taxon>Actinomycetota</taxon>
        <taxon>Actinomycetes</taxon>
        <taxon>Mycobacteriales</taxon>
        <taxon>Mycobacteriaceae</taxon>
        <taxon>Mycobacterium</taxon>
        <taxon>Mycobacterium avium complex (MAC)</taxon>
    </lineage>
</organism>